<keyword evidence="2" id="KW-0328">Glycosyltransferase</keyword>
<name>A0A150H4J9_GONPE</name>
<sequence length="187" mass="21242">MEDPDLPGAWAKIPALLKYLPRYDWIWCTDIDLIITNRLLSIEEHALRGVPADKHIVAAQDCFAINMGSFFIRNSRPALRFLAAVHAMRRNASIPNYDVWYENAAVVQLVHDNVDGAAELFHLVPQRYFNAYYSPSTHLYGSEPPDCGDRFWQVGDFALHFPGQADKTEAWASVLEEGGEELRQLLP</sequence>
<evidence type="ECO:0008006" key="6">
    <source>
        <dbReference type="Google" id="ProtNLM"/>
    </source>
</evidence>
<accession>A0A150H4J9</accession>
<dbReference type="InterPro" id="IPR029044">
    <property type="entry name" value="Nucleotide-diphossugar_trans"/>
</dbReference>
<dbReference type="PANTHER" id="PTHR31306:SF4">
    <property type="entry name" value="ALPHA-1,2-GALACTOSYLTRANSFERASE"/>
    <property type="match status" value="1"/>
</dbReference>
<evidence type="ECO:0000256" key="3">
    <source>
        <dbReference type="ARBA" id="ARBA00022679"/>
    </source>
</evidence>
<dbReference type="OrthoDB" id="524805at2759"/>
<dbReference type="Gene3D" id="3.90.550.10">
    <property type="entry name" value="Spore Coat Polysaccharide Biosynthesis Protein SpsA, Chain A"/>
    <property type="match status" value="1"/>
</dbReference>
<proteinExistence type="inferred from homology"/>
<dbReference type="EMBL" id="LSYV01000002">
    <property type="protein sequence ID" value="KXZ56983.1"/>
    <property type="molecule type" value="Genomic_DNA"/>
</dbReference>
<keyword evidence="5" id="KW-1185">Reference proteome</keyword>
<evidence type="ECO:0000313" key="5">
    <source>
        <dbReference type="Proteomes" id="UP000075714"/>
    </source>
</evidence>
<evidence type="ECO:0000256" key="1">
    <source>
        <dbReference type="ARBA" id="ARBA00005664"/>
    </source>
</evidence>
<dbReference type="GO" id="GO:0016757">
    <property type="term" value="F:glycosyltransferase activity"/>
    <property type="evidence" value="ECO:0007669"/>
    <property type="project" value="UniProtKB-KW"/>
</dbReference>
<evidence type="ECO:0000313" key="4">
    <source>
        <dbReference type="EMBL" id="KXZ56983.1"/>
    </source>
</evidence>
<keyword evidence="3" id="KW-0808">Transferase</keyword>
<dbReference type="GO" id="GO:0006487">
    <property type="term" value="P:protein N-linked glycosylation"/>
    <property type="evidence" value="ECO:0007669"/>
    <property type="project" value="TreeGrafter"/>
</dbReference>
<organism evidence="4 5">
    <name type="scientific">Gonium pectorale</name>
    <name type="common">Green alga</name>
    <dbReference type="NCBI Taxonomy" id="33097"/>
    <lineage>
        <taxon>Eukaryota</taxon>
        <taxon>Viridiplantae</taxon>
        <taxon>Chlorophyta</taxon>
        <taxon>core chlorophytes</taxon>
        <taxon>Chlorophyceae</taxon>
        <taxon>CS clade</taxon>
        <taxon>Chlamydomonadales</taxon>
        <taxon>Volvocaceae</taxon>
        <taxon>Gonium</taxon>
    </lineage>
</organism>
<evidence type="ECO:0000256" key="2">
    <source>
        <dbReference type="ARBA" id="ARBA00022676"/>
    </source>
</evidence>
<comment type="caution">
    <text evidence="4">The sequence shown here is derived from an EMBL/GenBank/DDBJ whole genome shotgun (WGS) entry which is preliminary data.</text>
</comment>
<dbReference type="InterPro" id="IPR008630">
    <property type="entry name" value="Glyco_trans_34"/>
</dbReference>
<protein>
    <recommendedName>
        <fullName evidence="6">Nucleotide-diphospho-sugar transferase domain-containing protein</fullName>
    </recommendedName>
</protein>
<gene>
    <name evidence="4" type="ORF">GPECTOR_1g888</name>
</gene>
<comment type="similarity">
    <text evidence="1">Belongs to the glycosyltransferase 34 family.</text>
</comment>
<reference evidence="5" key="1">
    <citation type="journal article" date="2016" name="Nat. Commun.">
        <title>The Gonium pectorale genome demonstrates co-option of cell cycle regulation during the evolution of multicellularity.</title>
        <authorList>
            <person name="Hanschen E.R."/>
            <person name="Marriage T.N."/>
            <person name="Ferris P.J."/>
            <person name="Hamaji T."/>
            <person name="Toyoda A."/>
            <person name="Fujiyama A."/>
            <person name="Neme R."/>
            <person name="Noguchi H."/>
            <person name="Minakuchi Y."/>
            <person name="Suzuki M."/>
            <person name="Kawai-Toyooka H."/>
            <person name="Smith D.R."/>
            <person name="Sparks H."/>
            <person name="Anderson J."/>
            <person name="Bakaric R."/>
            <person name="Luria V."/>
            <person name="Karger A."/>
            <person name="Kirschner M.W."/>
            <person name="Durand P.M."/>
            <person name="Michod R.E."/>
            <person name="Nozaki H."/>
            <person name="Olson B.J."/>
        </authorList>
    </citation>
    <scope>NUCLEOTIDE SEQUENCE [LARGE SCALE GENOMIC DNA]</scope>
    <source>
        <strain evidence="5">NIES-2863</strain>
    </source>
</reference>
<dbReference type="GO" id="GO:0000139">
    <property type="term" value="C:Golgi membrane"/>
    <property type="evidence" value="ECO:0007669"/>
    <property type="project" value="TreeGrafter"/>
</dbReference>
<dbReference type="Proteomes" id="UP000075714">
    <property type="component" value="Unassembled WGS sequence"/>
</dbReference>
<dbReference type="Pfam" id="PF05637">
    <property type="entry name" value="Glyco_transf_34"/>
    <property type="match status" value="2"/>
</dbReference>
<dbReference type="AlphaFoldDB" id="A0A150H4J9"/>
<dbReference type="PANTHER" id="PTHR31306">
    <property type="entry name" value="ALPHA-1,6-MANNOSYLTRANSFERASE MNN11-RELATED"/>
    <property type="match status" value="1"/>
</dbReference>
<dbReference type="STRING" id="33097.A0A150H4J9"/>